<name>A0A8J3N9E4_9CHLR</name>
<reference evidence="1" key="1">
    <citation type="submission" date="2020-10" db="EMBL/GenBank/DDBJ databases">
        <title>Taxonomic study of unclassified bacteria belonging to the class Ktedonobacteria.</title>
        <authorList>
            <person name="Yabe S."/>
            <person name="Wang C.M."/>
            <person name="Zheng Y."/>
            <person name="Sakai Y."/>
            <person name="Cavaletti L."/>
            <person name="Monciardini P."/>
            <person name="Donadio S."/>
        </authorList>
    </citation>
    <scope>NUCLEOTIDE SEQUENCE</scope>
    <source>
        <strain evidence="1">ID150040</strain>
    </source>
</reference>
<dbReference type="AlphaFoldDB" id="A0A8J3N9E4"/>
<dbReference type="Proteomes" id="UP000597444">
    <property type="component" value="Unassembled WGS sequence"/>
</dbReference>
<sequence length="50" mass="5669">MRRWLVLAVFCALFVYGIAHLFSAPGAHLERSGLWHVYSPTVIAYPTPRP</sequence>
<evidence type="ECO:0000313" key="1">
    <source>
        <dbReference type="EMBL" id="GHP00689.1"/>
    </source>
</evidence>
<dbReference type="EMBL" id="BNJK01000003">
    <property type="protein sequence ID" value="GHP00689.1"/>
    <property type="molecule type" value="Genomic_DNA"/>
</dbReference>
<proteinExistence type="predicted"/>
<comment type="caution">
    <text evidence="1">The sequence shown here is derived from an EMBL/GenBank/DDBJ whole genome shotgun (WGS) entry which is preliminary data.</text>
</comment>
<gene>
    <name evidence="1" type="ORF">KSF_107360</name>
</gene>
<accession>A0A8J3N9E4</accession>
<protein>
    <submittedName>
        <fullName evidence="1">Uncharacterized protein</fullName>
    </submittedName>
</protein>
<dbReference type="RefSeq" id="WP_220211277.1">
    <property type="nucleotide sequence ID" value="NZ_BNJK01000003.1"/>
</dbReference>
<keyword evidence="2" id="KW-1185">Reference proteome</keyword>
<organism evidence="1 2">
    <name type="scientific">Reticulibacter mediterranei</name>
    <dbReference type="NCBI Taxonomy" id="2778369"/>
    <lineage>
        <taxon>Bacteria</taxon>
        <taxon>Bacillati</taxon>
        <taxon>Chloroflexota</taxon>
        <taxon>Ktedonobacteria</taxon>
        <taxon>Ktedonobacterales</taxon>
        <taxon>Reticulibacteraceae</taxon>
        <taxon>Reticulibacter</taxon>
    </lineage>
</organism>
<evidence type="ECO:0000313" key="2">
    <source>
        <dbReference type="Proteomes" id="UP000597444"/>
    </source>
</evidence>